<accession>A0AAV2CK53</accession>
<name>A0AAV2CK53_9ROSI</name>
<proteinExistence type="predicted"/>
<protein>
    <submittedName>
        <fullName evidence="1">Uncharacterized protein</fullName>
    </submittedName>
</protein>
<sequence length="155" mass="17106">MKPRNPDPMKPRNGGVEIRSTATIWKGYDYLEGVRASLRLLVGDLEGFPTSVSHIHLSQSSSLDGSRRSIFLLSLQHQRRPAGLRVREGHVDCVVVFTEDDEGSPTSAVDLELAEGGARLFSLWRREEHKGRTSSWAREGRAAAARRVRSGIAGS</sequence>
<evidence type="ECO:0000313" key="2">
    <source>
        <dbReference type="Proteomes" id="UP001497516"/>
    </source>
</evidence>
<keyword evidence="2" id="KW-1185">Reference proteome</keyword>
<dbReference type="Proteomes" id="UP001497516">
    <property type="component" value="Chromosome 1"/>
</dbReference>
<dbReference type="EMBL" id="OZ034813">
    <property type="protein sequence ID" value="CAL1356297.1"/>
    <property type="molecule type" value="Genomic_DNA"/>
</dbReference>
<dbReference type="AlphaFoldDB" id="A0AAV2CK53"/>
<organism evidence="1 2">
    <name type="scientific">Linum trigynum</name>
    <dbReference type="NCBI Taxonomy" id="586398"/>
    <lineage>
        <taxon>Eukaryota</taxon>
        <taxon>Viridiplantae</taxon>
        <taxon>Streptophyta</taxon>
        <taxon>Embryophyta</taxon>
        <taxon>Tracheophyta</taxon>
        <taxon>Spermatophyta</taxon>
        <taxon>Magnoliopsida</taxon>
        <taxon>eudicotyledons</taxon>
        <taxon>Gunneridae</taxon>
        <taxon>Pentapetalae</taxon>
        <taxon>rosids</taxon>
        <taxon>fabids</taxon>
        <taxon>Malpighiales</taxon>
        <taxon>Linaceae</taxon>
        <taxon>Linum</taxon>
    </lineage>
</organism>
<evidence type="ECO:0000313" key="1">
    <source>
        <dbReference type="EMBL" id="CAL1356297.1"/>
    </source>
</evidence>
<gene>
    <name evidence="1" type="ORF">LTRI10_LOCUS4007</name>
</gene>
<reference evidence="1 2" key="1">
    <citation type="submission" date="2024-04" db="EMBL/GenBank/DDBJ databases">
        <authorList>
            <person name="Fracassetti M."/>
        </authorList>
    </citation>
    <scope>NUCLEOTIDE SEQUENCE [LARGE SCALE GENOMIC DNA]</scope>
</reference>